<name>A0AAN8EQ78_9EURO</name>
<feature type="domain" description="CASTOR ACT" evidence="2">
    <location>
        <begin position="107"/>
        <end position="167"/>
    </location>
</feature>
<proteinExistence type="predicted"/>
<keyword evidence="4" id="KW-1185">Reference proteome</keyword>
<organism evidence="3 4">
    <name type="scientific">Knufia fluminis</name>
    <dbReference type="NCBI Taxonomy" id="191047"/>
    <lineage>
        <taxon>Eukaryota</taxon>
        <taxon>Fungi</taxon>
        <taxon>Dikarya</taxon>
        <taxon>Ascomycota</taxon>
        <taxon>Pezizomycotina</taxon>
        <taxon>Eurotiomycetes</taxon>
        <taxon>Chaetothyriomycetidae</taxon>
        <taxon>Chaetothyriales</taxon>
        <taxon>Trichomeriaceae</taxon>
        <taxon>Knufia</taxon>
    </lineage>
</organism>
<dbReference type="InterPro" id="IPR051719">
    <property type="entry name" value="CASTOR_mTORC1"/>
</dbReference>
<dbReference type="Gene3D" id="3.30.2130.10">
    <property type="entry name" value="VC0802-like"/>
    <property type="match status" value="2"/>
</dbReference>
<dbReference type="GO" id="GO:0006520">
    <property type="term" value="P:amino acid metabolic process"/>
    <property type="evidence" value="ECO:0007669"/>
    <property type="project" value="UniProtKB-ARBA"/>
</dbReference>
<evidence type="ECO:0000313" key="3">
    <source>
        <dbReference type="EMBL" id="KAK5953625.1"/>
    </source>
</evidence>
<sequence length="421" mass="46128">MTDSMNLINAQVTFLEPRLVLVHIPNELFSFFTQPFLRILFDHDHSEDTSKITWTDRHAFLNLSITPVGCSLICSKELVEKHLTPLTEQFDNLLGKTKAKSAGIETSHDEYVAIQVDGQGLDAGQRVLELTGPLAMAGISIFFITTYFSDYILVPVKARHTVVTTLQQRGFVFSAEAEAYVSQLSPILQHNRNLSSPFHERPQTASSSGSDGRPPSSPMPSTPPAKDIPELQIRTFTKLMKNKIEPAVDPNLRLVNCAGNRDHDEASTRQLKEDLIQVLLASNSPRPTTHKTVGLTDDTDFSAKFLSMTLSSEPISILMEERLLTQLGSTLLGTKGEEDVLVPIVLDLRALGWTATGIVGGVAGRLSQGAASFQLEEGDNEPVEISFLSSAKAGNVIVRAKQLGRALRALELGMEEVKGRK</sequence>
<dbReference type="InterPro" id="IPR045865">
    <property type="entry name" value="ACT-like_dom_sf"/>
</dbReference>
<dbReference type="InterPro" id="IPR027795">
    <property type="entry name" value="CASTOR_ACT_dom"/>
</dbReference>
<dbReference type="AlphaFoldDB" id="A0AAN8EQ78"/>
<feature type="region of interest" description="Disordered" evidence="1">
    <location>
        <begin position="193"/>
        <end position="228"/>
    </location>
</feature>
<gene>
    <name evidence="3" type="ORF">OHC33_005569</name>
</gene>
<dbReference type="Pfam" id="PF13840">
    <property type="entry name" value="ACT_7"/>
    <property type="match status" value="1"/>
</dbReference>
<dbReference type="EMBL" id="JAKLMC020000011">
    <property type="protein sequence ID" value="KAK5953625.1"/>
    <property type="molecule type" value="Genomic_DNA"/>
</dbReference>
<comment type="caution">
    <text evidence="3">The sequence shown here is derived from an EMBL/GenBank/DDBJ whole genome shotgun (WGS) entry which is preliminary data.</text>
</comment>
<dbReference type="SUPFAM" id="SSF55021">
    <property type="entry name" value="ACT-like"/>
    <property type="match status" value="1"/>
</dbReference>
<evidence type="ECO:0000259" key="2">
    <source>
        <dbReference type="Pfam" id="PF13840"/>
    </source>
</evidence>
<dbReference type="PANTHER" id="PTHR31131">
    <property type="entry name" value="CHROMOSOME 1, WHOLE GENOME SHOTGUN SEQUENCE"/>
    <property type="match status" value="1"/>
</dbReference>
<reference evidence="3 4" key="1">
    <citation type="submission" date="2022-12" db="EMBL/GenBank/DDBJ databases">
        <title>Genomic features and morphological characterization of a novel Knufia sp. strain isolated from spacecraft assembly facility.</title>
        <authorList>
            <person name="Teixeira M."/>
            <person name="Chander A.M."/>
            <person name="Stajich J.E."/>
            <person name="Venkateswaran K."/>
        </authorList>
    </citation>
    <scope>NUCLEOTIDE SEQUENCE [LARGE SCALE GENOMIC DNA]</scope>
    <source>
        <strain evidence="3 4">FJI-L2-BK-P2</strain>
    </source>
</reference>
<protein>
    <recommendedName>
        <fullName evidence="2">CASTOR ACT domain-containing protein</fullName>
    </recommendedName>
</protein>
<dbReference type="PANTHER" id="PTHR31131:SF6">
    <property type="entry name" value="CASTOR ACT DOMAIN-CONTAINING PROTEIN"/>
    <property type="match status" value="1"/>
</dbReference>
<dbReference type="Proteomes" id="UP001316803">
    <property type="component" value="Unassembled WGS sequence"/>
</dbReference>
<evidence type="ECO:0000256" key="1">
    <source>
        <dbReference type="SAM" id="MobiDB-lite"/>
    </source>
</evidence>
<accession>A0AAN8EQ78</accession>
<dbReference type="GO" id="GO:0046394">
    <property type="term" value="P:carboxylic acid biosynthetic process"/>
    <property type="evidence" value="ECO:0007669"/>
    <property type="project" value="UniProtKB-ARBA"/>
</dbReference>
<evidence type="ECO:0000313" key="4">
    <source>
        <dbReference type="Proteomes" id="UP001316803"/>
    </source>
</evidence>